<keyword evidence="1 2" id="KW-0195">Cyclin</keyword>
<feature type="compositionally biased region" description="Low complexity" evidence="3">
    <location>
        <begin position="29"/>
        <end position="44"/>
    </location>
</feature>
<feature type="compositionally biased region" description="Basic residues" evidence="3">
    <location>
        <begin position="523"/>
        <end position="533"/>
    </location>
</feature>
<evidence type="ECO:0000256" key="2">
    <source>
        <dbReference type="RuleBase" id="RU000383"/>
    </source>
</evidence>
<evidence type="ECO:0000259" key="5">
    <source>
        <dbReference type="SMART" id="SM01332"/>
    </source>
</evidence>
<evidence type="ECO:0000313" key="6">
    <source>
        <dbReference type="EMBL" id="GAB1302810.1"/>
    </source>
</evidence>
<evidence type="ECO:0000313" key="7">
    <source>
        <dbReference type="Proteomes" id="UP001623349"/>
    </source>
</evidence>
<dbReference type="InterPro" id="IPR006671">
    <property type="entry name" value="Cyclin_N"/>
</dbReference>
<dbReference type="SUPFAM" id="SSF47954">
    <property type="entry name" value="Cyclin-like"/>
    <property type="match status" value="2"/>
</dbReference>
<dbReference type="PANTHER" id="PTHR10177">
    <property type="entry name" value="CYCLINS"/>
    <property type="match status" value="1"/>
</dbReference>
<dbReference type="InterPro" id="IPR036915">
    <property type="entry name" value="Cyclin-like_sf"/>
</dbReference>
<sequence>MPPLLIKRSKLKNESNENTSDEEQQSEKSTQSTYTASSSSSQSTVKKRSAFEDVTNASQDQCVQSKEDNMELRSHVSKRTKKRVGEITQKRKRKRKSSKRGHVTSRSNMEKEFVLDIPNKPKTLTTEEPSVFQKTLVLNEEPATGETCLMKKTLESYAFHQEILLNESPLTLLEETEDCYDSDIELITSERKDEPEEATIIEEVITDLKKPITRKVTLTSSPLWLRNRHVVQEEKHTIQEKSSFKNKSLALKVVTTKEKPPVKKPHSRKKKPTTEMESLFQEPSSLQENYNTLGNASILKKPQMLQENTNNKDDTLTEPVTSKRKHSTNEATHTEKRSSSKNNRDTQGKEDCNELDTELMTSKRKNKPEEATRQPLRPLGVQPVTHKNGSLSSQKSTTKKKDSHFHGPSLLPDKHIPQMEAFTVKKSLALQNPTTEETLHFPEVTVLNKQYNMEEAPCLKNPSPLRKQQQSLKRRVFFSNSAVQETITSEPLSFKKSTTEKDSPFQGPFTLRRKHDSPEKLSKTQKKRQVLPRHHMEEDSDFQLDSAFKKQHINEEPGSTHKPLKLEMPKTIIKETGFHLRNPLALPIVTSGAKSPTFSSFRRENMSFLKSKCTSHRITLQKAQTEWQETIDEDRSLFSVKPGSHSEVPTPGFLQSPLPPNENCLISQKLSLSMPFASQTITSQERAHSKESVASSDENFSQDLFSPFSSPDEDTLNFHRSLDMQEKVDRENYSPQKMFDSQDSVSEEESFLRKLFSKDRHSSSEESSQERPVALEQEFLLNKVLNEDNSSDVDGPLSHQSPHIQNHSGTMEEDLEAVEASETLKEPLNIQEELSIENMVALMKSLITEDESIKETFIRNYTTAMEAHAEKSLSLEETSINEATLKEPLSSQEKHRAELLTVLKDLLILLRNPRLESVALAFQENPRSNIGALLSEILALLENSTADESTLQAPLALQENHNTKTNVTPKELLALEDNPSIKKSSPKDSLSFDHKPDIEKSEITRTSFTAEELNIDTLYDRALALSQGLIAADQLAFTNLQNSEESKIVDEEEFFKSFLIFENENSPNMSSNGFKDRIDNSRAVTPNLETLTPAMNSNSCVSSPRSFQSTLGGKETEIIILDDSDTMESVESEDHTLSLSSTYTKDIFIYLKEREEMFIVEKYMDRQIEVTSDMRAILVDWLVDVQSTFQLSHETLYLAVKIVDLYLMKVQCKKNHLQLLGSTASMIAAKFEQSLESYPPSLPDFLCLCEDLYQKSDMVVLERHILKTLNFEINIPTAYNFLRRYASCIHVSMKTLTLSRFICEMTLQEYEYIEERPSKLAAASFVLALYMRNLGDCIPSLEYSTGYQMAELHILVRKLNHLLNFRSQTVLKNVFEKYSEETYFEVAKIPLLSKKDLEDILNDALFS</sequence>
<dbReference type="InterPro" id="IPR013763">
    <property type="entry name" value="Cyclin-like_dom"/>
</dbReference>
<dbReference type="InterPro" id="IPR004367">
    <property type="entry name" value="Cyclin_C-dom"/>
</dbReference>
<reference evidence="6 7" key="1">
    <citation type="submission" date="2024-08" db="EMBL/GenBank/DDBJ databases">
        <title>The draft genome of Apodemus speciosus.</title>
        <authorList>
            <person name="Nabeshima K."/>
            <person name="Suzuki S."/>
            <person name="Onuma M."/>
        </authorList>
    </citation>
    <scope>NUCLEOTIDE SEQUENCE [LARGE SCALE GENOMIC DNA]</scope>
    <source>
        <strain evidence="6">IB14-021</strain>
    </source>
</reference>
<feature type="compositionally biased region" description="Basic residues" evidence="3">
    <location>
        <begin position="90"/>
        <end position="103"/>
    </location>
</feature>
<dbReference type="Pfam" id="PF02984">
    <property type="entry name" value="Cyclin_C"/>
    <property type="match status" value="1"/>
</dbReference>
<dbReference type="InterPro" id="IPR039361">
    <property type="entry name" value="Cyclin"/>
</dbReference>
<feature type="compositionally biased region" description="Polar residues" evidence="3">
    <location>
        <begin position="733"/>
        <end position="744"/>
    </location>
</feature>
<feature type="compositionally biased region" description="Basic and acidic residues" evidence="3">
    <location>
        <begin position="65"/>
        <end position="74"/>
    </location>
</feature>
<dbReference type="EMBL" id="BAAFST010000020">
    <property type="protein sequence ID" value="GAB1302810.1"/>
    <property type="molecule type" value="Genomic_DNA"/>
</dbReference>
<feature type="compositionally biased region" description="Polar residues" evidence="3">
    <location>
        <begin position="798"/>
        <end position="807"/>
    </location>
</feature>
<accession>A0ABQ0FUA9</accession>
<dbReference type="SMART" id="SM01332">
    <property type="entry name" value="Cyclin_C"/>
    <property type="match status" value="1"/>
</dbReference>
<feature type="region of interest" description="Disordered" evidence="3">
    <location>
        <begin position="682"/>
        <end position="713"/>
    </location>
</feature>
<gene>
    <name evidence="6" type="ORF">APTSU1_001805100</name>
</gene>
<dbReference type="Proteomes" id="UP001623349">
    <property type="component" value="Unassembled WGS sequence"/>
</dbReference>
<feature type="region of interest" description="Disordered" evidence="3">
    <location>
        <begin position="254"/>
        <end position="285"/>
    </location>
</feature>
<evidence type="ECO:0000256" key="1">
    <source>
        <dbReference type="ARBA" id="ARBA00023127"/>
    </source>
</evidence>
<dbReference type="SMART" id="SM00385">
    <property type="entry name" value="CYCLIN"/>
    <property type="match status" value="2"/>
</dbReference>
<feature type="region of interest" description="Disordered" evidence="3">
    <location>
        <begin position="974"/>
        <end position="994"/>
    </location>
</feature>
<feature type="compositionally biased region" description="Basic residues" evidence="3">
    <location>
        <begin position="262"/>
        <end position="271"/>
    </location>
</feature>
<proteinExistence type="inferred from homology"/>
<feature type="compositionally biased region" description="Polar residues" evidence="3">
    <location>
        <begin position="692"/>
        <end position="709"/>
    </location>
</feature>
<feature type="region of interest" description="Disordered" evidence="3">
    <location>
        <begin position="726"/>
        <end position="745"/>
    </location>
</feature>
<protein>
    <submittedName>
        <fullName evidence="6">G2/mitotic-specific cyclin-B3</fullName>
    </submittedName>
</protein>
<comment type="similarity">
    <text evidence="2">Belongs to the cyclin family.</text>
</comment>
<evidence type="ECO:0000256" key="3">
    <source>
        <dbReference type="SAM" id="MobiDB-lite"/>
    </source>
</evidence>
<evidence type="ECO:0000259" key="4">
    <source>
        <dbReference type="SMART" id="SM00385"/>
    </source>
</evidence>
<feature type="region of interest" description="Disordered" evidence="3">
    <location>
        <begin position="494"/>
        <end position="540"/>
    </location>
</feature>
<feature type="domain" description="Cyclin-like" evidence="4">
    <location>
        <begin position="1180"/>
        <end position="1267"/>
    </location>
</feature>
<feature type="domain" description="Cyclin C-terminal" evidence="5">
    <location>
        <begin position="1276"/>
        <end position="1392"/>
    </location>
</feature>
<feature type="region of interest" description="Disordered" evidence="3">
    <location>
        <begin position="298"/>
        <end position="413"/>
    </location>
</feature>
<feature type="domain" description="Cyclin-like" evidence="4">
    <location>
        <begin position="1280"/>
        <end position="1364"/>
    </location>
</feature>
<feature type="region of interest" description="Disordered" evidence="3">
    <location>
        <begin position="1"/>
        <end position="109"/>
    </location>
</feature>
<feature type="compositionally biased region" description="Basic and acidic residues" evidence="3">
    <location>
        <begin position="332"/>
        <end position="352"/>
    </location>
</feature>
<feature type="region of interest" description="Disordered" evidence="3">
    <location>
        <begin position="787"/>
        <end position="807"/>
    </location>
</feature>
<feature type="compositionally biased region" description="Polar residues" evidence="3">
    <location>
        <begin position="55"/>
        <end position="64"/>
    </location>
</feature>
<organism evidence="6 7">
    <name type="scientific">Apodemus speciosus</name>
    <name type="common">Large Japanese field mouse</name>
    <dbReference type="NCBI Taxonomy" id="105296"/>
    <lineage>
        <taxon>Eukaryota</taxon>
        <taxon>Metazoa</taxon>
        <taxon>Chordata</taxon>
        <taxon>Craniata</taxon>
        <taxon>Vertebrata</taxon>
        <taxon>Euteleostomi</taxon>
        <taxon>Mammalia</taxon>
        <taxon>Eutheria</taxon>
        <taxon>Euarchontoglires</taxon>
        <taxon>Glires</taxon>
        <taxon>Rodentia</taxon>
        <taxon>Myomorpha</taxon>
        <taxon>Muroidea</taxon>
        <taxon>Muridae</taxon>
        <taxon>Murinae</taxon>
        <taxon>Apodemus</taxon>
    </lineage>
</organism>
<dbReference type="Gene3D" id="1.10.472.10">
    <property type="entry name" value="Cyclin-like"/>
    <property type="match status" value="2"/>
</dbReference>
<dbReference type="Pfam" id="PF00134">
    <property type="entry name" value="Cyclin_N"/>
    <property type="match status" value="1"/>
</dbReference>
<comment type="caution">
    <text evidence="6">The sequence shown here is derived from an EMBL/GenBank/DDBJ whole genome shotgun (WGS) entry which is preliminary data.</text>
</comment>
<name>A0ABQ0FUA9_APOSI</name>
<keyword evidence="7" id="KW-1185">Reference proteome</keyword>